<evidence type="ECO:0000313" key="1">
    <source>
        <dbReference type="EMBL" id="KAK8222723.1"/>
    </source>
</evidence>
<name>A0ABR1YAN6_9PEZI</name>
<protein>
    <submittedName>
        <fullName evidence="1">Uncharacterized protein</fullName>
    </submittedName>
</protein>
<reference evidence="1 2" key="1">
    <citation type="submission" date="2024-04" db="EMBL/GenBank/DDBJ databases">
        <title>Phyllosticta paracitricarpa is synonymous to the EU quarantine fungus P. citricarpa based on phylogenomic analyses.</title>
        <authorList>
            <consortium name="Lawrence Berkeley National Laboratory"/>
            <person name="Van Ingen-Buijs V.A."/>
            <person name="Van Westerhoven A.C."/>
            <person name="Haridas S."/>
            <person name="Skiadas P."/>
            <person name="Martin F."/>
            <person name="Groenewald J.Z."/>
            <person name="Crous P.W."/>
            <person name="Seidl M.F."/>
        </authorList>
    </citation>
    <scope>NUCLEOTIDE SEQUENCE [LARGE SCALE GENOMIC DNA]</scope>
    <source>
        <strain evidence="1 2">CBS 123374</strain>
    </source>
</reference>
<organism evidence="1 2">
    <name type="scientific">Phyllosticta capitalensis</name>
    <dbReference type="NCBI Taxonomy" id="121624"/>
    <lineage>
        <taxon>Eukaryota</taxon>
        <taxon>Fungi</taxon>
        <taxon>Dikarya</taxon>
        <taxon>Ascomycota</taxon>
        <taxon>Pezizomycotina</taxon>
        <taxon>Dothideomycetes</taxon>
        <taxon>Dothideomycetes incertae sedis</taxon>
        <taxon>Botryosphaeriales</taxon>
        <taxon>Phyllostictaceae</taxon>
        <taxon>Phyllosticta</taxon>
    </lineage>
</organism>
<dbReference type="Proteomes" id="UP001492380">
    <property type="component" value="Unassembled WGS sequence"/>
</dbReference>
<accession>A0ABR1YAN6</accession>
<proteinExistence type="predicted"/>
<comment type="caution">
    <text evidence="1">The sequence shown here is derived from an EMBL/GenBank/DDBJ whole genome shotgun (WGS) entry which is preliminary data.</text>
</comment>
<gene>
    <name evidence="1" type="ORF">HDK90DRAFT_545144</name>
</gene>
<keyword evidence="2" id="KW-1185">Reference proteome</keyword>
<dbReference type="EMBL" id="JBBWRZ010000015">
    <property type="protein sequence ID" value="KAK8222723.1"/>
    <property type="molecule type" value="Genomic_DNA"/>
</dbReference>
<sequence length="406" mass="44710">MPRPHRDLRLKKPQRKETVDILKMVAPGVPSHALRARSSLTNETQSSPGQQLFSNPEARKINAMLSGLGTSPRSLSPVDNSRDWQSVETITPSTPFMSFGTVVRQTRTKDFAVQEKPVDHRIASMADFNVRLASGNVTTNRPDGLRQEQARGNGKAGEVNNITNCLQAKLPPFPKHVMTKLVIEKPLIQKSVIPNPVIEKPRIDKQLLQKRMIKTPVVQRRLVQKPVIQKPVIPKPLVERPVIPKPVFQRPLIEKSVVPEEVLPESDIHKPVVPKRVVPRPTKRVVPTPVIVKPVIPKPAAVGLAITRATLNINMGASYGPVAQTKDFTIHKSAPGPRTSVSETMNLSADYAIRQAPLHAKARASAANNVDETLSSEQVPVKHNRGNLRRDAVLGLFPGQKQGGNN</sequence>
<evidence type="ECO:0000313" key="2">
    <source>
        <dbReference type="Proteomes" id="UP001492380"/>
    </source>
</evidence>